<evidence type="ECO:0000313" key="4">
    <source>
        <dbReference type="Proteomes" id="UP000604481"/>
    </source>
</evidence>
<accession>A0A8J7K927</accession>
<dbReference type="InterPro" id="IPR007543">
    <property type="entry name" value="LptD_C"/>
</dbReference>
<dbReference type="GO" id="GO:0009279">
    <property type="term" value="C:cell outer membrane"/>
    <property type="evidence" value="ECO:0007669"/>
    <property type="project" value="UniProtKB-SubCell"/>
</dbReference>
<comment type="caution">
    <text evidence="1">Lacks conserved residue(s) required for the propagation of feature annotation.</text>
</comment>
<organism evidence="3 4">
    <name type="scientific">Chitinilyticum piscinae</name>
    <dbReference type="NCBI Taxonomy" id="2866724"/>
    <lineage>
        <taxon>Bacteria</taxon>
        <taxon>Pseudomonadati</taxon>
        <taxon>Pseudomonadota</taxon>
        <taxon>Betaproteobacteria</taxon>
        <taxon>Neisseriales</taxon>
        <taxon>Chitinibacteraceae</taxon>
        <taxon>Chitinilyticum</taxon>
    </lineage>
</organism>
<feature type="chain" id="PRO_5035348593" description="LPS-assembly protein LptD" evidence="1">
    <location>
        <begin position="27"/>
        <end position="726"/>
    </location>
</feature>
<comment type="function">
    <text evidence="1">Together with LptE, is involved in the assembly of lipopolysaccharide (LPS) at the surface of the outer membrane.</text>
</comment>
<evidence type="ECO:0000259" key="2">
    <source>
        <dbReference type="Pfam" id="PF04453"/>
    </source>
</evidence>
<comment type="subcellular location">
    <subcellularLocation>
        <location evidence="1">Cell outer membrane</location>
    </subcellularLocation>
</comment>
<comment type="caution">
    <text evidence="3">The sequence shown here is derived from an EMBL/GenBank/DDBJ whole genome shotgun (WGS) entry which is preliminary data.</text>
</comment>
<dbReference type="GO" id="GO:0015920">
    <property type="term" value="P:lipopolysaccharide transport"/>
    <property type="evidence" value="ECO:0007669"/>
    <property type="project" value="InterPro"/>
</dbReference>
<dbReference type="GO" id="GO:1990351">
    <property type="term" value="C:transporter complex"/>
    <property type="evidence" value="ECO:0007669"/>
    <property type="project" value="TreeGrafter"/>
</dbReference>
<keyword evidence="1" id="KW-0732">Signal</keyword>
<dbReference type="AlphaFoldDB" id="A0A8J7K927"/>
<dbReference type="PROSITE" id="PS51257">
    <property type="entry name" value="PROKAR_LIPOPROTEIN"/>
    <property type="match status" value="1"/>
</dbReference>
<dbReference type="InterPro" id="IPR020889">
    <property type="entry name" value="LipoPS_assembly_LptD"/>
</dbReference>
<feature type="domain" description="LptD C-terminal" evidence="2">
    <location>
        <begin position="277"/>
        <end position="638"/>
    </location>
</feature>
<keyword evidence="1" id="KW-0998">Cell outer membrane</keyword>
<gene>
    <name evidence="1" type="primary">lptD</name>
    <name evidence="3" type="ORF">INR99_14630</name>
</gene>
<sequence length="726" mass="81994" precursor="true">MRVPHTPPSSLTLIACALISIPSVHAADAATEQEALPIHLVADQAEVKQGQYAYAEGNVDMTQGTLRAESDWVKYNLVSGQLHAGNRVKITQNGDVLIGKRVDLAVDDQVGEMESPEYTMSMGVARGTGETLYFEGKDRYRIKQGNFTTCPANNNDWYVHARELNLDYVEGVGDAWHGWFEFQGVPVFYYPWLDFPLDDNRKTGLLFPTFGYSSNNGFEYSQSFYWDIAPNYDATITPSWRGKRGLMLGGEFRYLEGNYAGKIRAEGIEDKDRETERNRYSLLFQHQQRLTERLWLGIDYQQVSDDNYFDDFGNSLEASSRTTLPREAVLAYTGDWWNSSLRWKTFQTLQSTGNPVTPPYDLAPQLSFNAAKDIGSIAKANLAADASNFQQDNAVSGWRSWARPSISIPYRNAYSFITPQLSVDATRYQLGKLNTTEEQTIDRVLPVASLDSGLFFEREARFAGQDYIQTLEPRIYYLYTPYKDQSAIPLFDTAEADLSWSRLFMENRFSGHDRINDANDLTIALTTRFIDSAEGLELLQLGVGQRIYLSEPKVTLTGNSTSETSADTLFTLSSNIGSFRGSYDLQYNFQNSLTQRASVNVAWTPETYKVLNLRYLRQRSNDEEQITLSGQWPIWNNWYAVGMSSYSLQDHSGLESLAGLEYNAGCWGLRLAAQRYPTDKGDYNVNFFAVLEFSGLGGVGSNPLSQIQRSIPNYADTIRPSPLRTR</sequence>
<dbReference type="Pfam" id="PF04453">
    <property type="entry name" value="LptD"/>
    <property type="match status" value="1"/>
</dbReference>
<dbReference type="EMBL" id="JADFUA010000011">
    <property type="protein sequence ID" value="MBE9610573.1"/>
    <property type="molecule type" value="Genomic_DNA"/>
</dbReference>
<dbReference type="PANTHER" id="PTHR30189">
    <property type="entry name" value="LPS-ASSEMBLY PROTEIN"/>
    <property type="match status" value="1"/>
</dbReference>
<dbReference type="Proteomes" id="UP000604481">
    <property type="component" value="Unassembled WGS sequence"/>
</dbReference>
<name>A0A8J7K927_9NEIS</name>
<comment type="subunit">
    <text evidence="1">Component of the lipopolysaccharide transport and assembly complex. Interacts with LptE and LptA.</text>
</comment>
<reference evidence="3 4" key="1">
    <citation type="submission" date="2020-10" db="EMBL/GenBank/DDBJ databases">
        <title>The genome sequence of Chitinilyticum litopenaei 4Y14.</title>
        <authorList>
            <person name="Liu Y."/>
        </authorList>
    </citation>
    <scope>NUCLEOTIDE SEQUENCE [LARGE SCALE GENOMIC DNA]</scope>
    <source>
        <strain evidence="3 4">4Y14</strain>
    </source>
</reference>
<dbReference type="PANTHER" id="PTHR30189:SF1">
    <property type="entry name" value="LPS-ASSEMBLY PROTEIN LPTD"/>
    <property type="match status" value="1"/>
</dbReference>
<dbReference type="RefSeq" id="WP_194117123.1">
    <property type="nucleotide sequence ID" value="NZ_JADFUA010000011.1"/>
</dbReference>
<dbReference type="GO" id="GO:0043165">
    <property type="term" value="P:Gram-negative-bacterium-type cell outer membrane assembly"/>
    <property type="evidence" value="ECO:0007669"/>
    <property type="project" value="UniProtKB-UniRule"/>
</dbReference>
<protein>
    <recommendedName>
        <fullName evidence="1">LPS-assembly protein LptD</fullName>
    </recommendedName>
</protein>
<keyword evidence="4" id="KW-1185">Reference proteome</keyword>
<dbReference type="Gene3D" id="2.60.450.10">
    <property type="entry name" value="Lipopolysaccharide (LPS) transport protein A like domain"/>
    <property type="match status" value="1"/>
</dbReference>
<feature type="signal peptide" evidence="1">
    <location>
        <begin position="1"/>
        <end position="26"/>
    </location>
</feature>
<proteinExistence type="inferred from homology"/>
<dbReference type="HAMAP" id="MF_01411">
    <property type="entry name" value="LPS_assembly_LptD"/>
    <property type="match status" value="1"/>
</dbReference>
<keyword evidence="1" id="KW-0472">Membrane</keyword>
<comment type="similarity">
    <text evidence="1">Belongs to the LptD family.</text>
</comment>
<evidence type="ECO:0000256" key="1">
    <source>
        <dbReference type="HAMAP-Rule" id="MF_01411"/>
    </source>
</evidence>
<dbReference type="InterPro" id="IPR050218">
    <property type="entry name" value="LptD"/>
</dbReference>
<evidence type="ECO:0000313" key="3">
    <source>
        <dbReference type="EMBL" id="MBE9610573.1"/>
    </source>
</evidence>